<dbReference type="PANTHER" id="PTHR47245:SF2">
    <property type="entry name" value="PEPTIDYL-PROLYL CIS-TRANS ISOMERASE HP_0175-RELATED"/>
    <property type="match status" value="1"/>
</dbReference>
<reference evidence="3" key="1">
    <citation type="submission" date="2021-03" db="EMBL/GenBank/DDBJ databases">
        <title>Proteiniclasticum marinus sp. nov., isolated from tidal flat sediment.</title>
        <authorList>
            <person name="Namirimu T."/>
            <person name="Yang J.-A."/>
            <person name="Yang S.-H."/>
            <person name="Kim Y.-J."/>
            <person name="Kwon K.K."/>
        </authorList>
    </citation>
    <scope>NUCLEOTIDE SEQUENCE</scope>
    <source>
        <strain evidence="3">SCR006</strain>
    </source>
</reference>
<dbReference type="Proteomes" id="UP000664218">
    <property type="component" value="Unassembled WGS sequence"/>
</dbReference>
<dbReference type="AlphaFoldDB" id="A0A939HDI3"/>
<feature type="domain" description="PpiC" evidence="2">
    <location>
        <begin position="113"/>
        <end position="204"/>
    </location>
</feature>
<dbReference type="InterPro" id="IPR000297">
    <property type="entry name" value="PPIase_PpiC"/>
</dbReference>
<dbReference type="PROSITE" id="PS01096">
    <property type="entry name" value="PPIC_PPIASE_1"/>
    <property type="match status" value="1"/>
</dbReference>
<keyword evidence="1 3" id="KW-0413">Isomerase</keyword>
<evidence type="ECO:0000256" key="1">
    <source>
        <dbReference type="PROSITE-ProRule" id="PRU00278"/>
    </source>
</evidence>
<evidence type="ECO:0000313" key="4">
    <source>
        <dbReference type="Proteomes" id="UP000664218"/>
    </source>
</evidence>
<evidence type="ECO:0000259" key="2">
    <source>
        <dbReference type="PROSITE" id="PS50198"/>
    </source>
</evidence>
<dbReference type="PANTHER" id="PTHR47245">
    <property type="entry name" value="PEPTIDYLPROLYL ISOMERASE"/>
    <property type="match status" value="1"/>
</dbReference>
<dbReference type="InterPro" id="IPR027304">
    <property type="entry name" value="Trigger_fact/SurA_dom_sf"/>
</dbReference>
<comment type="caution">
    <text evidence="3">The sequence shown here is derived from an EMBL/GenBank/DDBJ whole genome shotgun (WGS) entry which is preliminary data.</text>
</comment>
<gene>
    <name evidence="3" type="ORF">J3A84_13055</name>
</gene>
<dbReference type="SUPFAM" id="SSF109998">
    <property type="entry name" value="Triger factor/SurA peptide-binding domain-like"/>
    <property type="match status" value="1"/>
</dbReference>
<evidence type="ECO:0000313" key="3">
    <source>
        <dbReference type="EMBL" id="MBO1265961.1"/>
    </source>
</evidence>
<dbReference type="GO" id="GO:0003755">
    <property type="term" value="F:peptidyl-prolyl cis-trans isomerase activity"/>
    <property type="evidence" value="ECO:0007669"/>
    <property type="project" value="UniProtKB-KW"/>
</dbReference>
<dbReference type="SUPFAM" id="SSF54534">
    <property type="entry name" value="FKBP-like"/>
    <property type="match status" value="1"/>
</dbReference>
<sequence length="250" mass="28487">MENKVLATVNGIEITDAILDSTIASLAPERRSYFESEYGRKQLLDQLVSVELINAFGTELGLESDPQYMAQVEQALKDIKYSFTMNKILGTITIEEDEAKEVYEAHPERYQGQESIKASHILVDDENLAKELITKIISEEISFEDAAREHSSCPSKEQGGDLGEFGRGMMVKEFEDAAFAMNEGEMTKSPVSTQFGYHIIKTTEKKGSEPQKFEDVKDEVMNKMLQDKQMEYYTKLMTELQEKFPVEYKK</sequence>
<keyword evidence="4" id="KW-1185">Reference proteome</keyword>
<dbReference type="InterPro" id="IPR050245">
    <property type="entry name" value="PrsA_foldase"/>
</dbReference>
<dbReference type="PROSITE" id="PS50198">
    <property type="entry name" value="PPIC_PPIASE_2"/>
    <property type="match status" value="1"/>
</dbReference>
<name>A0A939HDI3_9CLOT</name>
<dbReference type="Gene3D" id="1.10.8.1040">
    <property type="match status" value="1"/>
</dbReference>
<accession>A0A939HDI3</accession>
<dbReference type="EMBL" id="JAFNJU010000010">
    <property type="protein sequence ID" value="MBO1265961.1"/>
    <property type="molecule type" value="Genomic_DNA"/>
</dbReference>
<dbReference type="Gene3D" id="3.10.50.40">
    <property type="match status" value="1"/>
</dbReference>
<protein>
    <submittedName>
        <fullName evidence="3">Peptidylprolyl isomerase</fullName>
    </submittedName>
</protein>
<dbReference type="InterPro" id="IPR046357">
    <property type="entry name" value="PPIase_dom_sf"/>
</dbReference>
<dbReference type="RefSeq" id="WP_207600476.1">
    <property type="nucleotide sequence ID" value="NZ_JAFNJU010000010.1"/>
</dbReference>
<keyword evidence="1" id="KW-0697">Rotamase</keyword>
<dbReference type="Pfam" id="PF00639">
    <property type="entry name" value="Rotamase"/>
    <property type="match status" value="1"/>
</dbReference>
<dbReference type="InterPro" id="IPR023058">
    <property type="entry name" value="PPIase_PpiC_CS"/>
</dbReference>
<proteinExistence type="predicted"/>
<organism evidence="3 4">
    <name type="scientific">Proteiniclasticum aestuarii</name>
    <dbReference type="NCBI Taxonomy" id="2817862"/>
    <lineage>
        <taxon>Bacteria</taxon>
        <taxon>Bacillati</taxon>
        <taxon>Bacillota</taxon>
        <taxon>Clostridia</taxon>
        <taxon>Eubacteriales</taxon>
        <taxon>Clostridiaceae</taxon>
        <taxon>Proteiniclasticum</taxon>
    </lineage>
</organism>